<comment type="subcellular location">
    <subcellularLocation>
        <location evidence="4">Endoplasmic reticulum membrane</location>
        <topology evidence="4">Peripheral membrane protein</topology>
    </subcellularLocation>
    <subcellularLocation>
        <location evidence="3">Microsome membrane</location>
        <topology evidence="3">Peripheral membrane protein</topology>
    </subcellularLocation>
</comment>
<dbReference type="GO" id="GO:0016705">
    <property type="term" value="F:oxidoreductase activity, acting on paired donors, with incorporation or reduction of molecular oxygen"/>
    <property type="evidence" value="ECO:0007669"/>
    <property type="project" value="InterPro"/>
</dbReference>
<evidence type="ECO:0000256" key="13">
    <source>
        <dbReference type="ARBA" id="ARBA00023136"/>
    </source>
</evidence>
<organism evidence="14 15">
    <name type="scientific">Lutzomyia longipalpis</name>
    <name type="common">Sand fly</name>
    <dbReference type="NCBI Taxonomy" id="7200"/>
    <lineage>
        <taxon>Eukaryota</taxon>
        <taxon>Metazoa</taxon>
        <taxon>Ecdysozoa</taxon>
        <taxon>Arthropoda</taxon>
        <taxon>Hexapoda</taxon>
        <taxon>Insecta</taxon>
        <taxon>Pterygota</taxon>
        <taxon>Neoptera</taxon>
        <taxon>Endopterygota</taxon>
        <taxon>Diptera</taxon>
        <taxon>Nematocera</taxon>
        <taxon>Psychodoidea</taxon>
        <taxon>Psychodidae</taxon>
        <taxon>Lutzomyia</taxon>
        <taxon>Lutzomyia</taxon>
    </lineage>
</organism>
<dbReference type="Pfam" id="PF00067">
    <property type="entry name" value="p450"/>
    <property type="match status" value="1"/>
</dbReference>
<dbReference type="VEuPathDB" id="VectorBase:LLONM1_003792"/>
<evidence type="ECO:0000256" key="1">
    <source>
        <dbReference type="ARBA" id="ARBA00001971"/>
    </source>
</evidence>
<dbReference type="PRINTS" id="PR00464">
    <property type="entry name" value="EP450II"/>
</dbReference>
<evidence type="ECO:0000313" key="14">
    <source>
        <dbReference type="EnsemblMetazoa" id="LLOJ003633-PA"/>
    </source>
</evidence>
<keyword evidence="13" id="KW-0472">Membrane</keyword>
<dbReference type="PANTHER" id="PTHR24292:SF84">
    <property type="entry name" value="CYTOCHROME P450 28A5-RELATED"/>
    <property type="match status" value="1"/>
</dbReference>
<accession>A0A1B0CGS0</accession>
<comment type="cofactor">
    <cofactor evidence="1">
        <name>heme</name>
        <dbReference type="ChEBI" id="CHEBI:30413"/>
    </cofactor>
</comment>
<keyword evidence="6" id="KW-0349">Heme</keyword>
<evidence type="ECO:0000256" key="3">
    <source>
        <dbReference type="ARBA" id="ARBA00004174"/>
    </source>
</evidence>
<dbReference type="SUPFAM" id="SSF48264">
    <property type="entry name" value="Cytochrome P450"/>
    <property type="match status" value="1"/>
</dbReference>
<evidence type="ECO:0000313" key="15">
    <source>
        <dbReference type="Proteomes" id="UP000092461"/>
    </source>
</evidence>
<evidence type="ECO:0000256" key="9">
    <source>
        <dbReference type="ARBA" id="ARBA00022848"/>
    </source>
</evidence>
<name>A0A1B0CGS0_LUTLO</name>
<evidence type="ECO:0000256" key="5">
    <source>
        <dbReference type="ARBA" id="ARBA00010617"/>
    </source>
</evidence>
<keyword evidence="12" id="KW-0503">Monooxygenase</keyword>
<dbReference type="InterPro" id="IPR050476">
    <property type="entry name" value="Insect_CytP450_Detox"/>
</dbReference>
<evidence type="ECO:0000256" key="12">
    <source>
        <dbReference type="ARBA" id="ARBA00023033"/>
    </source>
</evidence>
<protein>
    <recommendedName>
        <fullName evidence="16">Cytochrome</fullName>
    </recommendedName>
</protein>
<evidence type="ECO:0000256" key="4">
    <source>
        <dbReference type="ARBA" id="ARBA00004406"/>
    </source>
</evidence>
<sequence>MFFLLTLVSGIVIAIYVYFTWHFDHWAKKGIPGPNARFFFGNFPSNVTQSRNMVYDADDIYQLYRGKFNFVGFYHMRAPGLMALNPETFRNFHDNEFADMGDKEVDKMFSRNPFMLQGDEWKEKRAEITPAFTPARIKTMFPVIEDVCQRMNTYVQANNKDAIEVREMCAKYATDVVSSCIFGLDAESFTTEKPLIREMGIKLMNPTFTAILYFILIEILPFMRHIIRMPFVPKEVETFFVNLMRDAILLRKKNKIERVDFLHYLLELQERKGLKDIDMVAHAVTFFLDGFETSSVAMSYALYELAKNPDCQDKLRSEIRETERLHGKITFEHLLEMPYLEQ</sequence>
<keyword evidence="11" id="KW-0408">Iron</keyword>
<evidence type="ECO:0000256" key="8">
    <source>
        <dbReference type="ARBA" id="ARBA00022824"/>
    </source>
</evidence>
<evidence type="ECO:0000256" key="11">
    <source>
        <dbReference type="ARBA" id="ARBA00023004"/>
    </source>
</evidence>
<dbReference type="EMBL" id="AJWK01011557">
    <property type="status" value="NOT_ANNOTATED_CDS"/>
    <property type="molecule type" value="Genomic_DNA"/>
</dbReference>
<evidence type="ECO:0000256" key="7">
    <source>
        <dbReference type="ARBA" id="ARBA00022723"/>
    </source>
</evidence>
<dbReference type="GO" id="GO:0005789">
    <property type="term" value="C:endoplasmic reticulum membrane"/>
    <property type="evidence" value="ECO:0007669"/>
    <property type="project" value="UniProtKB-SubCell"/>
</dbReference>
<evidence type="ECO:0000256" key="10">
    <source>
        <dbReference type="ARBA" id="ARBA00023002"/>
    </source>
</evidence>
<keyword evidence="8" id="KW-0256">Endoplasmic reticulum</keyword>
<dbReference type="InterPro" id="IPR001128">
    <property type="entry name" value="Cyt_P450"/>
</dbReference>
<evidence type="ECO:0008006" key="16">
    <source>
        <dbReference type="Google" id="ProtNLM"/>
    </source>
</evidence>
<comment type="similarity">
    <text evidence="5">Belongs to the cytochrome P450 family.</text>
</comment>
<keyword evidence="7" id="KW-0479">Metal-binding</keyword>
<dbReference type="EnsemblMetazoa" id="LLOJ003633-RA">
    <property type="protein sequence ID" value="LLOJ003633-PA"/>
    <property type="gene ID" value="LLOJ003633"/>
</dbReference>
<comment type="function">
    <text evidence="2">May be involved in the metabolism of insect hormones and in the breakdown of synthetic insecticides.</text>
</comment>
<dbReference type="InterPro" id="IPR002402">
    <property type="entry name" value="Cyt_P450_E_grp-II"/>
</dbReference>
<dbReference type="AlphaFoldDB" id="A0A1B0CGS0"/>
<dbReference type="Gene3D" id="1.10.630.10">
    <property type="entry name" value="Cytochrome P450"/>
    <property type="match status" value="1"/>
</dbReference>
<keyword evidence="9" id="KW-0492">Microsome</keyword>
<dbReference type="PANTHER" id="PTHR24292">
    <property type="entry name" value="CYTOCHROME P450"/>
    <property type="match status" value="1"/>
</dbReference>
<evidence type="ECO:0000256" key="6">
    <source>
        <dbReference type="ARBA" id="ARBA00022617"/>
    </source>
</evidence>
<reference evidence="14" key="1">
    <citation type="submission" date="2020-05" db="UniProtKB">
        <authorList>
            <consortium name="EnsemblMetazoa"/>
        </authorList>
    </citation>
    <scope>IDENTIFICATION</scope>
    <source>
        <strain evidence="14">Jacobina</strain>
    </source>
</reference>
<dbReference type="GO" id="GO:0004497">
    <property type="term" value="F:monooxygenase activity"/>
    <property type="evidence" value="ECO:0007669"/>
    <property type="project" value="UniProtKB-KW"/>
</dbReference>
<dbReference type="VEuPathDB" id="VectorBase:LLOJ003633"/>
<keyword evidence="15" id="KW-1185">Reference proteome</keyword>
<evidence type="ECO:0000256" key="2">
    <source>
        <dbReference type="ARBA" id="ARBA00003690"/>
    </source>
</evidence>
<dbReference type="Proteomes" id="UP000092461">
    <property type="component" value="Unassembled WGS sequence"/>
</dbReference>
<dbReference type="GO" id="GO:0005506">
    <property type="term" value="F:iron ion binding"/>
    <property type="evidence" value="ECO:0007669"/>
    <property type="project" value="InterPro"/>
</dbReference>
<keyword evidence="10" id="KW-0560">Oxidoreductase</keyword>
<dbReference type="InterPro" id="IPR036396">
    <property type="entry name" value="Cyt_P450_sf"/>
</dbReference>
<proteinExistence type="inferred from homology"/>
<dbReference type="GO" id="GO:0020037">
    <property type="term" value="F:heme binding"/>
    <property type="evidence" value="ECO:0007669"/>
    <property type="project" value="InterPro"/>
</dbReference>